<evidence type="ECO:0000313" key="4">
    <source>
        <dbReference type="Proteomes" id="UP000239001"/>
    </source>
</evidence>
<dbReference type="PROSITE" id="PS51733">
    <property type="entry name" value="BPL_LPL_CATALYTIC"/>
    <property type="match status" value="1"/>
</dbReference>
<name>A0A2T1M0V4_9CHRO</name>
<dbReference type="OrthoDB" id="9807064at2"/>
<dbReference type="GO" id="GO:0004077">
    <property type="term" value="F:biotin--[biotin carboxyl-carrier protein] ligase activity"/>
    <property type="evidence" value="ECO:0007669"/>
    <property type="project" value="InterPro"/>
</dbReference>
<dbReference type="Gene3D" id="3.30.930.10">
    <property type="entry name" value="Bira Bifunctional Protein, Domain 2"/>
    <property type="match status" value="1"/>
</dbReference>
<accession>A0A2T1M0V4</accession>
<dbReference type="InterPro" id="IPR004143">
    <property type="entry name" value="BPL_LPL_catalytic"/>
</dbReference>
<reference evidence="3 4" key="1">
    <citation type="submission" date="2018-03" db="EMBL/GenBank/DDBJ databases">
        <title>The ancient ancestry and fast evolution of plastids.</title>
        <authorList>
            <person name="Moore K.R."/>
            <person name="Magnabosco C."/>
            <person name="Momper L."/>
            <person name="Gold D.A."/>
            <person name="Bosak T."/>
            <person name="Fournier G.P."/>
        </authorList>
    </citation>
    <scope>NUCLEOTIDE SEQUENCE [LARGE SCALE GENOMIC DNA]</scope>
    <source>
        <strain evidence="3 4">CCALA 016</strain>
    </source>
</reference>
<dbReference type="CDD" id="cd16442">
    <property type="entry name" value="BPL"/>
    <property type="match status" value="1"/>
</dbReference>
<dbReference type="AlphaFoldDB" id="A0A2T1M0V4"/>
<dbReference type="Pfam" id="PF03099">
    <property type="entry name" value="BPL_LplA_LipB"/>
    <property type="match status" value="1"/>
</dbReference>
<dbReference type="GO" id="GO:0005737">
    <property type="term" value="C:cytoplasm"/>
    <property type="evidence" value="ECO:0007669"/>
    <property type="project" value="TreeGrafter"/>
</dbReference>
<dbReference type="PANTHER" id="PTHR12835">
    <property type="entry name" value="BIOTIN PROTEIN LIGASE"/>
    <property type="match status" value="1"/>
</dbReference>
<protein>
    <submittedName>
        <fullName evidence="3">Biotin--[acetyl-CoA-carboxylase] ligase</fullName>
    </submittedName>
</protein>
<keyword evidence="1 3" id="KW-0436">Ligase</keyword>
<evidence type="ECO:0000256" key="1">
    <source>
        <dbReference type="ARBA" id="ARBA00022598"/>
    </source>
</evidence>
<dbReference type="InterPro" id="IPR045864">
    <property type="entry name" value="aa-tRNA-synth_II/BPL/LPL"/>
</dbReference>
<dbReference type="Proteomes" id="UP000239001">
    <property type="component" value="Unassembled WGS sequence"/>
</dbReference>
<evidence type="ECO:0000313" key="3">
    <source>
        <dbReference type="EMBL" id="PSF38333.1"/>
    </source>
</evidence>
<comment type="caution">
    <text evidence="3">The sequence shown here is derived from an EMBL/GenBank/DDBJ whole genome shotgun (WGS) entry which is preliminary data.</text>
</comment>
<sequence length="252" mass="27517">MSLNQQQLENLLKSSLAVYCYDIIPSTNQTAWELLEKGEKTPFVVIASQQTAGRGQWGRKWESSEGGLYLSFAISLNLIATDAPHLTLCSGVGIVQNLENYDIPVQLKWPNDLVLHKRKLGGIYTETKVYQNRITEAVIGVGINWTNSVPEIGINLHSLNNCSIVSLEQLAAIAIDGLLSGYDFYLSRGIEQLILAYIAKLQNYGQTITIDGCKGIIVGVNQQGALKVFLKSPGASTEICLPIGTISLGYDL</sequence>
<proteinExistence type="predicted"/>
<dbReference type="RefSeq" id="WP_106455774.1">
    <property type="nucleotide sequence ID" value="NZ_PXOH01000004.1"/>
</dbReference>
<feature type="domain" description="BPL/LPL catalytic" evidence="2">
    <location>
        <begin position="6"/>
        <end position="186"/>
    </location>
</feature>
<organism evidence="3 4">
    <name type="scientific">Aphanothece hegewaldii CCALA 016</name>
    <dbReference type="NCBI Taxonomy" id="2107694"/>
    <lineage>
        <taxon>Bacteria</taxon>
        <taxon>Bacillati</taxon>
        <taxon>Cyanobacteriota</taxon>
        <taxon>Cyanophyceae</taxon>
        <taxon>Oscillatoriophycideae</taxon>
        <taxon>Chroococcales</taxon>
        <taxon>Aphanothecaceae</taxon>
        <taxon>Aphanothece</taxon>
    </lineage>
</organism>
<gene>
    <name evidence="3" type="ORF">C7H19_04890</name>
</gene>
<evidence type="ECO:0000259" key="2">
    <source>
        <dbReference type="PROSITE" id="PS51733"/>
    </source>
</evidence>
<dbReference type="PANTHER" id="PTHR12835:SF5">
    <property type="entry name" value="BIOTIN--PROTEIN LIGASE"/>
    <property type="match status" value="1"/>
</dbReference>
<reference evidence="3 4" key="2">
    <citation type="submission" date="2018-03" db="EMBL/GenBank/DDBJ databases">
        <authorList>
            <person name="Keele B.F."/>
        </authorList>
    </citation>
    <scope>NUCLEOTIDE SEQUENCE [LARGE SCALE GENOMIC DNA]</scope>
    <source>
        <strain evidence="3 4">CCALA 016</strain>
    </source>
</reference>
<dbReference type="NCBIfam" id="TIGR00121">
    <property type="entry name" value="birA_ligase"/>
    <property type="match status" value="1"/>
</dbReference>
<keyword evidence="4" id="KW-1185">Reference proteome</keyword>
<dbReference type="InterPro" id="IPR004408">
    <property type="entry name" value="Biotin_CoA_COase_ligase"/>
</dbReference>
<dbReference type="EMBL" id="PXOH01000004">
    <property type="protein sequence ID" value="PSF38333.1"/>
    <property type="molecule type" value="Genomic_DNA"/>
</dbReference>
<dbReference type="SUPFAM" id="SSF55681">
    <property type="entry name" value="Class II aaRS and biotin synthetases"/>
    <property type="match status" value="1"/>
</dbReference>